<keyword evidence="2" id="KW-0812">Transmembrane</keyword>
<dbReference type="InterPro" id="IPR010827">
    <property type="entry name" value="BamA/TamA_POTRA"/>
</dbReference>
<dbReference type="Pfam" id="PF07244">
    <property type="entry name" value="POTRA"/>
    <property type="match status" value="1"/>
</dbReference>
<name>A0ABZ0UUY2_9RICK</name>
<dbReference type="InterPro" id="IPR039910">
    <property type="entry name" value="D15-like"/>
</dbReference>
<gene>
    <name evidence="6" type="ORF">Trichorick_00875</name>
</gene>
<dbReference type="Gene3D" id="3.10.20.310">
    <property type="entry name" value="membrane protein fhac"/>
    <property type="match status" value="1"/>
</dbReference>
<dbReference type="Gene3D" id="2.40.160.50">
    <property type="entry name" value="membrane protein fhac: a member of the omp85/tpsb transporter family"/>
    <property type="match status" value="1"/>
</dbReference>
<feature type="domain" description="POTRA" evidence="5">
    <location>
        <begin position="203"/>
        <end position="276"/>
    </location>
</feature>
<evidence type="ECO:0000313" key="6">
    <source>
        <dbReference type="EMBL" id="WPY00985.1"/>
    </source>
</evidence>
<keyword evidence="3" id="KW-0472">Membrane</keyword>
<dbReference type="InterPro" id="IPR000184">
    <property type="entry name" value="Bac_surfAg_D15"/>
</dbReference>
<organism evidence="6 7">
    <name type="scientific">Candidatus Trichorickettsia mobilis</name>
    <dbReference type="NCBI Taxonomy" id="1346319"/>
    <lineage>
        <taxon>Bacteria</taxon>
        <taxon>Pseudomonadati</taxon>
        <taxon>Pseudomonadota</taxon>
        <taxon>Alphaproteobacteria</taxon>
        <taxon>Rickettsiales</taxon>
        <taxon>Rickettsiaceae</taxon>
        <taxon>Rickettsieae</taxon>
        <taxon>Candidatus Trichorickettsia</taxon>
    </lineage>
</organism>
<accession>A0ABZ0UUY2</accession>
<evidence type="ECO:0000256" key="1">
    <source>
        <dbReference type="ARBA" id="ARBA00004370"/>
    </source>
</evidence>
<reference evidence="6 7" key="1">
    <citation type="submission" date="2022-10" db="EMBL/GenBank/DDBJ databases">
        <title>Host association and intracellularity evolved multiple times independently in the Rickettsiales.</title>
        <authorList>
            <person name="Castelli M."/>
            <person name="Nardi T."/>
            <person name="Gammuto L."/>
            <person name="Bellinzona G."/>
            <person name="Sabaneyeva E."/>
            <person name="Potekhin A."/>
            <person name="Serra V."/>
            <person name="Petroni G."/>
            <person name="Sassera D."/>
        </authorList>
    </citation>
    <scope>NUCLEOTIDE SEQUENCE [LARGE SCALE GENOMIC DNA]</scope>
    <source>
        <strain evidence="6 7">Kr 154-4</strain>
    </source>
</reference>
<evidence type="ECO:0000256" key="2">
    <source>
        <dbReference type="ARBA" id="ARBA00022452"/>
    </source>
</evidence>
<keyword evidence="7" id="KW-1185">Reference proteome</keyword>
<dbReference type="Proteomes" id="UP001326613">
    <property type="component" value="Chromosome"/>
</dbReference>
<comment type="subcellular location">
    <subcellularLocation>
        <location evidence="1">Membrane</location>
    </subcellularLocation>
</comment>
<evidence type="ECO:0000259" key="4">
    <source>
        <dbReference type="Pfam" id="PF01103"/>
    </source>
</evidence>
<evidence type="ECO:0000259" key="5">
    <source>
        <dbReference type="Pfam" id="PF07244"/>
    </source>
</evidence>
<dbReference type="PANTHER" id="PTHR12815">
    <property type="entry name" value="SORTING AND ASSEMBLY MACHINERY SAMM50 PROTEIN FAMILY MEMBER"/>
    <property type="match status" value="1"/>
</dbReference>
<dbReference type="RefSeq" id="WP_323737801.1">
    <property type="nucleotide sequence ID" value="NZ_CP112932.1"/>
</dbReference>
<dbReference type="PANTHER" id="PTHR12815:SF42">
    <property type="entry name" value="BACTERIAL SURFACE ANTIGEN (D15) DOMAIN-CONTAINING PROTEIN"/>
    <property type="match status" value="1"/>
</dbReference>
<feature type="domain" description="Bacterial surface antigen (D15)" evidence="4">
    <location>
        <begin position="303"/>
        <end position="595"/>
    </location>
</feature>
<proteinExistence type="predicted"/>
<evidence type="ECO:0000256" key="3">
    <source>
        <dbReference type="ARBA" id="ARBA00023136"/>
    </source>
</evidence>
<protein>
    <submittedName>
        <fullName evidence="6">Translocation and assembly module TamA</fullName>
    </submittedName>
</protein>
<dbReference type="Pfam" id="PF01103">
    <property type="entry name" value="Omp85"/>
    <property type="match status" value="1"/>
</dbReference>
<sequence>MRQIYLIIFLCIYVLYSFNILGANKSKLPSFIIAKTGNLPLDKILAAHQRELDENAKITTSFNQMALWETEGKSFLLKLLWSLGYYSATIDIKHPEKSDRPTIIFQITPAKQYTIRRISIELLEPTAKQAAKLHLPPLTWLTLTADMPVVAAQVLAEQKRLYDFIENNNCLLNLEVNHQVTIDHILHVVDLAFTIKASSTAAYISKLSFDGLQKVNAEYMHKIISVKEHSCFRRSIVNDYRVAIQKSGLFTMVEPVVTPVVGSDAAVNITFKVKERAHRTVKAGTSYSTDLGVGINAGWEHRNFFGQGEKVNSMLSLTKVEKKLDTQFEKPFFLIDNQTLKINTLLEQQNNKAYTSQGVSLAVLLERKISSHWTAGTGGKYGFSRIKEEAKKDFALFSIPTHLAYDTRDNILDPKSGIVVKGEASPFIDTISFNNKFLKTAIIGSGYLPIKTVLEPVLALRAVVGSTFGIATPKMPATERFYTGGASSIRGYGYKLAGPLNQKNDPIGGRSMIETSAELRLRLNKDFGLVAFIDSGNVFDLAYPKFGGKLYVGTGLGLRYYTGFGPLRLDVAMPLNKRRKIDSAFHLYFSIGQAF</sequence>
<dbReference type="EMBL" id="CP112932">
    <property type="protein sequence ID" value="WPY00985.1"/>
    <property type="molecule type" value="Genomic_DNA"/>
</dbReference>
<evidence type="ECO:0000313" key="7">
    <source>
        <dbReference type="Proteomes" id="UP001326613"/>
    </source>
</evidence>
<keyword evidence="2" id="KW-1134">Transmembrane beta strand</keyword>